<accession>A0ABV2KRC1</accession>
<sequence length="33" mass="3671">MGDTLALQVFDRLDVAIGRNDQLQLVAQRSVDL</sequence>
<proteinExistence type="predicted"/>
<gene>
    <name evidence="1" type="ORF">ABID44_003733</name>
</gene>
<dbReference type="EMBL" id="JBEPMN010000028">
    <property type="protein sequence ID" value="MET3663377.1"/>
    <property type="molecule type" value="Genomic_DNA"/>
</dbReference>
<reference evidence="1 2" key="1">
    <citation type="submission" date="2024-06" db="EMBL/GenBank/DDBJ databases">
        <title>Genomic Encyclopedia of Type Strains, Phase IV (KMG-IV): sequencing the most valuable type-strain genomes for metagenomic binning, comparative biology and taxonomic classification.</title>
        <authorList>
            <person name="Goeker M."/>
        </authorList>
    </citation>
    <scope>NUCLEOTIDE SEQUENCE [LARGE SCALE GENOMIC DNA]</scope>
    <source>
        <strain evidence="1 2">DSM 19730</strain>
    </source>
</reference>
<organism evidence="1 2">
    <name type="scientific">Aquamicrobium ahrensii</name>
    <dbReference type="NCBI Taxonomy" id="469551"/>
    <lineage>
        <taxon>Bacteria</taxon>
        <taxon>Pseudomonadati</taxon>
        <taxon>Pseudomonadota</taxon>
        <taxon>Alphaproteobacteria</taxon>
        <taxon>Hyphomicrobiales</taxon>
        <taxon>Phyllobacteriaceae</taxon>
        <taxon>Aquamicrobium</taxon>
    </lineage>
</organism>
<name>A0ABV2KRC1_9HYPH</name>
<dbReference type="Proteomes" id="UP001549143">
    <property type="component" value="Unassembled WGS sequence"/>
</dbReference>
<evidence type="ECO:0000313" key="2">
    <source>
        <dbReference type="Proteomes" id="UP001549143"/>
    </source>
</evidence>
<keyword evidence="2" id="KW-1185">Reference proteome</keyword>
<evidence type="ECO:0000313" key="1">
    <source>
        <dbReference type="EMBL" id="MET3663377.1"/>
    </source>
</evidence>
<comment type="caution">
    <text evidence="1">The sequence shown here is derived from an EMBL/GenBank/DDBJ whole genome shotgun (WGS) entry which is preliminary data.</text>
</comment>
<protein>
    <submittedName>
        <fullName evidence="1">Uncharacterized protein</fullName>
    </submittedName>
</protein>